<keyword evidence="4" id="KW-1185">Reference proteome</keyword>
<organism evidence="3 4">
    <name type="scientific">Candidatus Thiomargarita nelsonii</name>
    <dbReference type="NCBI Taxonomy" id="1003181"/>
    <lineage>
        <taxon>Bacteria</taxon>
        <taxon>Pseudomonadati</taxon>
        <taxon>Pseudomonadota</taxon>
        <taxon>Gammaproteobacteria</taxon>
        <taxon>Thiotrichales</taxon>
        <taxon>Thiotrichaceae</taxon>
        <taxon>Thiomargarita</taxon>
    </lineage>
</organism>
<sequence length="150" mass="17227">MKKIWLKHYLDGMSAEINPDQYPSLLELLEEKFTQYSERIAYSCLGTDIDYKTLEHKSTQFAAWLQSHYSKGDRIAVMMPNLLQYPIVLFGILKAGMIVVNVNPLYTARELEHQLVDAKARAIVVLENFAHTVEEVLDKTQVKTNTNEHG</sequence>
<dbReference type="SUPFAM" id="SSF56801">
    <property type="entry name" value="Acetyl-CoA synthetase-like"/>
    <property type="match status" value="1"/>
</dbReference>
<accession>A0A0A6PBI0</accession>
<name>A0A0A6PBI0_9GAMM</name>
<dbReference type="InterPro" id="IPR050237">
    <property type="entry name" value="ATP-dep_AMP-bd_enzyme"/>
</dbReference>
<comment type="caution">
    <text evidence="3">The sequence shown here is derived from an EMBL/GenBank/DDBJ whole genome shotgun (WGS) entry which is preliminary data.</text>
</comment>
<evidence type="ECO:0000313" key="4">
    <source>
        <dbReference type="Proteomes" id="UP000030428"/>
    </source>
</evidence>
<feature type="domain" description="AMP-dependent synthetase/ligase" evidence="2">
    <location>
        <begin position="30"/>
        <end position="139"/>
    </location>
</feature>
<dbReference type="AlphaFoldDB" id="A0A0A6PBI0"/>
<evidence type="ECO:0000313" key="3">
    <source>
        <dbReference type="EMBL" id="KHD08145.1"/>
    </source>
</evidence>
<dbReference type="Gene3D" id="3.40.50.980">
    <property type="match status" value="1"/>
</dbReference>
<dbReference type="EMBL" id="JSZA02000093">
    <property type="protein sequence ID" value="KHD08145.1"/>
    <property type="molecule type" value="Genomic_DNA"/>
</dbReference>
<dbReference type="Proteomes" id="UP000030428">
    <property type="component" value="Unassembled WGS sequence"/>
</dbReference>
<protein>
    <recommendedName>
        <fullName evidence="2">AMP-dependent synthetase/ligase domain-containing protein</fullName>
    </recommendedName>
</protein>
<evidence type="ECO:0000256" key="1">
    <source>
        <dbReference type="ARBA" id="ARBA00022598"/>
    </source>
</evidence>
<proteinExistence type="predicted"/>
<dbReference type="PANTHER" id="PTHR43767">
    <property type="entry name" value="LONG-CHAIN-FATTY-ACID--COA LIGASE"/>
    <property type="match status" value="1"/>
</dbReference>
<dbReference type="InterPro" id="IPR000873">
    <property type="entry name" value="AMP-dep_synth/lig_dom"/>
</dbReference>
<dbReference type="GO" id="GO:0016874">
    <property type="term" value="F:ligase activity"/>
    <property type="evidence" value="ECO:0007669"/>
    <property type="project" value="UniProtKB-KW"/>
</dbReference>
<keyword evidence="1" id="KW-0436">Ligase</keyword>
<reference evidence="3 4" key="1">
    <citation type="journal article" date="2016" name="Front. Microbiol.">
        <title>Single-Cell (Meta-)Genomics of a Dimorphic Candidatus Thiomargarita nelsonii Reveals Genomic Plasticity.</title>
        <authorList>
            <person name="Flood B.E."/>
            <person name="Fliss P."/>
            <person name="Jones D.S."/>
            <person name="Dick G.J."/>
            <person name="Jain S."/>
            <person name="Kaster A.K."/>
            <person name="Winkel M."/>
            <person name="Mussmann M."/>
            <person name="Bailey J."/>
        </authorList>
    </citation>
    <scope>NUCLEOTIDE SEQUENCE [LARGE SCALE GENOMIC DNA]</scope>
    <source>
        <strain evidence="3">Hydrate Ridge</strain>
    </source>
</reference>
<evidence type="ECO:0000259" key="2">
    <source>
        <dbReference type="Pfam" id="PF00501"/>
    </source>
</evidence>
<dbReference type="Pfam" id="PF00501">
    <property type="entry name" value="AMP-binding"/>
    <property type="match status" value="1"/>
</dbReference>
<dbReference type="PANTHER" id="PTHR43767:SF8">
    <property type="entry name" value="LONG-CHAIN-FATTY-ACID--COA LIGASE"/>
    <property type="match status" value="1"/>
</dbReference>
<gene>
    <name evidence="3" type="ORF">PN36_20965</name>
</gene>